<dbReference type="Pfam" id="PF08478">
    <property type="entry name" value="POTRA_1"/>
    <property type="match status" value="1"/>
</dbReference>
<dbReference type="InterPro" id="IPR026579">
    <property type="entry name" value="FtsQ"/>
</dbReference>
<keyword evidence="2 9" id="KW-1003">Cell membrane</keyword>
<dbReference type="Gene3D" id="3.10.20.310">
    <property type="entry name" value="membrane protein fhac"/>
    <property type="match status" value="1"/>
</dbReference>
<feature type="transmembrane region" description="Helical" evidence="9">
    <location>
        <begin position="35"/>
        <end position="55"/>
    </location>
</feature>
<evidence type="ECO:0000313" key="12">
    <source>
        <dbReference type="Proteomes" id="UP000278222"/>
    </source>
</evidence>
<protein>
    <recommendedName>
        <fullName evidence="9">Cell division protein FtsQ</fullName>
    </recommendedName>
</protein>
<dbReference type="GO" id="GO:0005886">
    <property type="term" value="C:plasma membrane"/>
    <property type="evidence" value="ECO:0007669"/>
    <property type="project" value="UniProtKB-SubCell"/>
</dbReference>
<evidence type="ECO:0000256" key="6">
    <source>
        <dbReference type="ARBA" id="ARBA00022989"/>
    </source>
</evidence>
<name>A0A3N1KZ99_9PROT</name>
<evidence type="ECO:0000256" key="5">
    <source>
        <dbReference type="ARBA" id="ARBA00022692"/>
    </source>
</evidence>
<dbReference type="GO" id="GO:0043093">
    <property type="term" value="P:FtsZ-dependent cytokinesis"/>
    <property type="evidence" value="ECO:0007669"/>
    <property type="project" value="UniProtKB-UniRule"/>
</dbReference>
<keyword evidence="4 9" id="KW-0132">Cell division</keyword>
<keyword evidence="5 9" id="KW-0812">Transmembrane</keyword>
<dbReference type="PANTHER" id="PTHR35851:SF1">
    <property type="entry name" value="CELL DIVISION PROTEIN FTSQ"/>
    <property type="match status" value="1"/>
</dbReference>
<comment type="caution">
    <text evidence="11">The sequence shown here is derived from an EMBL/GenBank/DDBJ whole genome shotgun (WGS) entry which is preliminary data.</text>
</comment>
<keyword evidence="6 9" id="KW-1133">Transmembrane helix</keyword>
<dbReference type="InterPro" id="IPR013685">
    <property type="entry name" value="POTRA_FtsQ_type"/>
</dbReference>
<organism evidence="11 12">
    <name type="scientific">Stella humosa</name>
    <dbReference type="NCBI Taxonomy" id="94"/>
    <lineage>
        <taxon>Bacteria</taxon>
        <taxon>Pseudomonadati</taxon>
        <taxon>Pseudomonadota</taxon>
        <taxon>Alphaproteobacteria</taxon>
        <taxon>Rhodospirillales</taxon>
        <taxon>Stellaceae</taxon>
        <taxon>Stella</taxon>
    </lineage>
</organism>
<dbReference type="PROSITE" id="PS51779">
    <property type="entry name" value="POTRA"/>
    <property type="match status" value="1"/>
</dbReference>
<accession>A0A3N1KZ99</accession>
<evidence type="ECO:0000256" key="9">
    <source>
        <dbReference type="HAMAP-Rule" id="MF_00911"/>
    </source>
</evidence>
<keyword evidence="12" id="KW-1185">Reference proteome</keyword>
<keyword evidence="8 9" id="KW-0131">Cell cycle</keyword>
<dbReference type="AlphaFoldDB" id="A0A3N1KZ99"/>
<comment type="similarity">
    <text evidence="9">Belongs to the FtsQ/DivIB family. FtsQ subfamily.</text>
</comment>
<dbReference type="HAMAP" id="MF_00911">
    <property type="entry name" value="FtsQ_subfam"/>
    <property type="match status" value="1"/>
</dbReference>
<evidence type="ECO:0000256" key="7">
    <source>
        <dbReference type="ARBA" id="ARBA00023136"/>
    </source>
</evidence>
<reference evidence="11 12" key="1">
    <citation type="submission" date="2018-11" db="EMBL/GenBank/DDBJ databases">
        <title>Genomic Encyclopedia of Type Strains, Phase IV (KMG-IV): sequencing the most valuable type-strain genomes for metagenomic binning, comparative biology and taxonomic classification.</title>
        <authorList>
            <person name="Goeker M."/>
        </authorList>
    </citation>
    <scope>NUCLEOTIDE SEQUENCE [LARGE SCALE GENOMIC DNA]</scope>
    <source>
        <strain evidence="11 12">DSM 5900</strain>
    </source>
</reference>
<dbReference type="GO" id="GO:0032153">
    <property type="term" value="C:cell division site"/>
    <property type="evidence" value="ECO:0007669"/>
    <property type="project" value="UniProtKB-UniRule"/>
</dbReference>
<evidence type="ECO:0000256" key="2">
    <source>
        <dbReference type="ARBA" id="ARBA00022475"/>
    </source>
</evidence>
<evidence type="ECO:0000256" key="3">
    <source>
        <dbReference type="ARBA" id="ARBA00022519"/>
    </source>
</evidence>
<evidence type="ECO:0000259" key="10">
    <source>
        <dbReference type="PROSITE" id="PS51779"/>
    </source>
</evidence>
<dbReference type="RefSeq" id="WP_123691797.1">
    <property type="nucleotide sequence ID" value="NZ_AP019700.1"/>
</dbReference>
<evidence type="ECO:0000256" key="8">
    <source>
        <dbReference type="ARBA" id="ARBA00023306"/>
    </source>
</evidence>
<dbReference type="InterPro" id="IPR005548">
    <property type="entry name" value="Cell_div_FtsQ/DivIB_C"/>
</dbReference>
<dbReference type="PANTHER" id="PTHR35851">
    <property type="entry name" value="CELL DIVISION PROTEIN FTSQ"/>
    <property type="match status" value="1"/>
</dbReference>
<proteinExistence type="inferred from homology"/>
<dbReference type="OrthoDB" id="9783091at2"/>
<dbReference type="Proteomes" id="UP000278222">
    <property type="component" value="Unassembled WGS sequence"/>
</dbReference>
<evidence type="ECO:0000256" key="4">
    <source>
        <dbReference type="ARBA" id="ARBA00022618"/>
    </source>
</evidence>
<dbReference type="Gene3D" id="3.40.50.11690">
    <property type="entry name" value="Cell division protein FtsQ/DivIB"/>
    <property type="match status" value="1"/>
</dbReference>
<comment type="subcellular location">
    <subcellularLocation>
        <location evidence="9">Cell inner membrane</location>
        <topology evidence="9">Single-pass type II membrane protein</topology>
    </subcellularLocation>
    <subcellularLocation>
        <location evidence="1">Membrane</location>
    </subcellularLocation>
    <text evidence="9">Localizes to the division septum.</text>
</comment>
<sequence length="290" mass="32254">MRLLNHPIAAFGQRRDKTGRRVAQRRIWPRWVRPSLTAAAALCVVLTALGGWLAWRDGWAGRQAELALDQFVTATAGAGLAVEEILVEGRLHTPAESILAAVDANRGTPLLSINPSTVKERLEGLPWIRSAAVERQLPGTLFIRLVERRPMAVWQRRGHFVLIDEQGRELGDEGIEYFPRLPFIVGEDAHRVAADLVSMLAAVPSLSGRIVSAVRVGGRRWNLQLDNGMEIRLPEERAREAWAEVAALDRTQRLLSRQISIIDLRDPARINLRRAKDGAAPLPGKKDRDA</sequence>
<keyword evidence="7 9" id="KW-0472">Membrane</keyword>
<keyword evidence="3 9" id="KW-0997">Cell inner membrane</keyword>
<dbReference type="InterPro" id="IPR034746">
    <property type="entry name" value="POTRA"/>
</dbReference>
<comment type="function">
    <text evidence="9">Essential cell division protein.</text>
</comment>
<feature type="domain" description="POTRA" evidence="10">
    <location>
        <begin position="80"/>
        <end position="148"/>
    </location>
</feature>
<dbReference type="GO" id="GO:0090529">
    <property type="term" value="P:cell septum assembly"/>
    <property type="evidence" value="ECO:0007669"/>
    <property type="project" value="InterPro"/>
</dbReference>
<dbReference type="EMBL" id="RJKX01000015">
    <property type="protein sequence ID" value="ROP84119.1"/>
    <property type="molecule type" value="Genomic_DNA"/>
</dbReference>
<evidence type="ECO:0000313" key="11">
    <source>
        <dbReference type="EMBL" id="ROP84119.1"/>
    </source>
</evidence>
<evidence type="ECO:0000256" key="1">
    <source>
        <dbReference type="ARBA" id="ARBA00004370"/>
    </source>
</evidence>
<gene>
    <name evidence="9" type="primary">ftsQ</name>
    <name evidence="11" type="ORF">EDC65_3467</name>
</gene>
<dbReference type="InterPro" id="IPR045335">
    <property type="entry name" value="FtsQ_C_sf"/>
</dbReference>
<dbReference type="Pfam" id="PF03799">
    <property type="entry name" value="FtsQ_DivIB_C"/>
    <property type="match status" value="1"/>
</dbReference>